<evidence type="ECO:0000256" key="3">
    <source>
        <dbReference type="ARBA" id="ARBA00023242"/>
    </source>
</evidence>
<dbReference type="Pfam" id="PF08424">
    <property type="entry name" value="NRDE-2"/>
    <property type="match status" value="1"/>
</dbReference>
<feature type="region of interest" description="Disordered" evidence="4">
    <location>
        <begin position="217"/>
        <end position="286"/>
    </location>
</feature>
<comment type="similarity">
    <text evidence="2">Belongs to the NRDE2 family.</text>
</comment>
<dbReference type="GO" id="GO:0031048">
    <property type="term" value="P:regulatory ncRNA-mediated heterochromatin formation"/>
    <property type="evidence" value="ECO:0007669"/>
    <property type="project" value="TreeGrafter"/>
</dbReference>
<feature type="compositionally biased region" description="Basic and acidic residues" evidence="4">
    <location>
        <begin position="99"/>
        <end position="128"/>
    </location>
</feature>
<dbReference type="PANTHER" id="PTHR13471:SF0">
    <property type="entry name" value="NUCLEAR EXOSOME REGULATOR NRDE2"/>
    <property type="match status" value="1"/>
</dbReference>
<dbReference type="OrthoDB" id="297219at2759"/>
<feature type="region of interest" description="Disordered" evidence="4">
    <location>
        <begin position="20"/>
        <end position="130"/>
    </location>
</feature>
<name>A0A428Q7S2_9HYPO</name>
<feature type="compositionally biased region" description="Acidic residues" evidence="4">
    <location>
        <begin position="219"/>
        <end position="228"/>
    </location>
</feature>
<dbReference type="AlphaFoldDB" id="A0A428Q7S2"/>
<feature type="compositionally biased region" description="Basic residues" evidence="4">
    <location>
        <begin position="77"/>
        <end position="98"/>
    </location>
</feature>
<dbReference type="InterPro" id="IPR013633">
    <property type="entry name" value="NRDE-2"/>
</dbReference>
<evidence type="ECO:0008006" key="7">
    <source>
        <dbReference type="Google" id="ProtNLM"/>
    </source>
</evidence>
<dbReference type="STRING" id="1325734.A0A428Q7S2"/>
<comment type="subcellular location">
    <subcellularLocation>
        <location evidence="1">Nucleus</location>
    </subcellularLocation>
</comment>
<dbReference type="GO" id="GO:0071013">
    <property type="term" value="C:catalytic step 2 spliceosome"/>
    <property type="evidence" value="ECO:0007669"/>
    <property type="project" value="TreeGrafter"/>
</dbReference>
<evidence type="ECO:0000313" key="5">
    <source>
        <dbReference type="EMBL" id="RSL61299.1"/>
    </source>
</evidence>
<sequence length="1107" mass="126367">MIQFRNELLRQSLQLIIMSDEDESPKLTVPKFASFKPKPETSKLKVPRFSSFKSKEKESSASVGSRSRERECDRDSRRKRHHHSDSHRDHHHSKRHRSEHREREKSRRSGTPEHQRRVDPPRDNKEASRLYVIDTKGDPLIIRYGHLDRAQIPAYYRDGYGKVLGTTGRLVIHRDGPRDQFSLRMPGEGSYAFKDKDGLRSKAWRVRTKPLRIRKQENDSLEDADDDFLPLSTSKKCKRGQQDTESSDEEEKPSYRSIEGKAKPRQFVDSDLESDSDSAAEQVDLDQNNPLKWKSIQLSRRVKDQPDDIDAWLELANHQDALLRAGEDIDNRALEAEVHSFAEIKLHMLESALANVSTPQDRIRVLVPLMREGVKVWNSKTAAKKWLDLQKDEESSFTLWKTHLDFALSNISTFHYDSIKQMHLDRLGQILARPGSDVSMEDFSEAIYVFLRLTRFIHDSGYKELAVAAWQAFLELNFFRPPHLDDQTAAFESLRDFWESEVPRIGEADAQGWAKFVQDGGIGDAPEPLEDNKDIVSQSRDDYRRWAIIEHSQAEKARMPARTMDEGTEDDPFRVVMFSDIEPLLFMVPRTIMQGVQEQLVDAFLIFAGFPPTFRSNTWTEEALHDQFLVGSSTTEEPRTPNAPSGDEDPVEIQRKPPAFAHQPLSVSQSPDVLFSGGEWFSYLPDRVMSNEVELSLAANVTKQLVHTANFEALAGFHLALCAAWDRTGVKKPAKALLKRYPTNLDLYGAYALAESASGSHDVAAKVFSSATALASKTSTPSAFGLWRRWSWMELELGNKKVATQRLCASVDDSLRSFDQALDVSSTHILKAHQAFSSRMNDFLSAGELDHAETLIECLVLLSYLTTEGSSEPTSDSQGNISAAIEVIHKQSLEFKRRGYQASPAHERVLQFAARVLYLHATRGPFRRAYLLDQLKQFLVYFPQNSIFLALFEWADSSLRVIDETRTLLYETVLTPAQDCLSSRLFAIHHEMERDNVNTTKAAFEHAVSSDVCKSNTGLWIKFIQFCSLQRELRPKAKDVLFRALRQCPWSKNVMMEAFLTLNRDMESSELKGVFETMASKGLRVHVDLDEFLEKRRNERRAQKGRG</sequence>
<feature type="compositionally biased region" description="Basic and acidic residues" evidence="4">
    <location>
        <begin position="66"/>
        <end position="76"/>
    </location>
</feature>
<evidence type="ECO:0000313" key="6">
    <source>
        <dbReference type="Proteomes" id="UP000288168"/>
    </source>
</evidence>
<protein>
    <recommendedName>
        <fullName evidence="7">DUF1740-domain-containing protein</fullName>
    </recommendedName>
</protein>
<keyword evidence="6" id="KW-1185">Reference proteome</keyword>
<accession>A0A428Q7S2</accession>
<evidence type="ECO:0000256" key="1">
    <source>
        <dbReference type="ARBA" id="ARBA00004123"/>
    </source>
</evidence>
<evidence type="ECO:0000256" key="4">
    <source>
        <dbReference type="SAM" id="MobiDB-lite"/>
    </source>
</evidence>
<feature type="region of interest" description="Disordered" evidence="4">
    <location>
        <begin position="631"/>
        <end position="650"/>
    </location>
</feature>
<evidence type="ECO:0000256" key="2">
    <source>
        <dbReference type="ARBA" id="ARBA00009265"/>
    </source>
</evidence>
<proteinExistence type="inferred from homology"/>
<reference evidence="5 6" key="1">
    <citation type="submission" date="2017-06" db="EMBL/GenBank/DDBJ databases">
        <title>Comparative genomic analysis of Ambrosia Fusariam Clade fungi.</title>
        <authorList>
            <person name="Stajich J.E."/>
            <person name="Carrillo J."/>
            <person name="Kijimoto T."/>
            <person name="Eskalen A."/>
            <person name="O'Donnell K."/>
            <person name="Kasson M."/>
        </authorList>
    </citation>
    <scope>NUCLEOTIDE SEQUENCE [LARGE SCALE GENOMIC DNA]</scope>
    <source>
        <strain evidence="5 6">NRRL62584</strain>
    </source>
</reference>
<dbReference type="PANTHER" id="PTHR13471">
    <property type="entry name" value="TETRATRICOPEPTIDE-LIKE HELICAL"/>
    <property type="match status" value="1"/>
</dbReference>
<comment type="caution">
    <text evidence="5">The sequence shown here is derived from an EMBL/GenBank/DDBJ whole genome shotgun (WGS) entry which is preliminary data.</text>
</comment>
<organism evidence="5 6">
    <name type="scientific">Fusarium duplospermum</name>
    <dbReference type="NCBI Taxonomy" id="1325734"/>
    <lineage>
        <taxon>Eukaryota</taxon>
        <taxon>Fungi</taxon>
        <taxon>Dikarya</taxon>
        <taxon>Ascomycota</taxon>
        <taxon>Pezizomycotina</taxon>
        <taxon>Sordariomycetes</taxon>
        <taxon>Hypocreomycetidae</taxon>
        <taxon>Hypocreales</taxon>
        <taxon>Nectriaceae</taxon>
        <taxon>Fusarium</taxon>
        <taxon>Fusarium solani species complex</taxon>
    </lineage>
</organism>
<gene>
    <name evidence="5" type="ORF">CEP54_006309</name>
</gene>
<dbReference type="Proteomes" id="UP000288168">
    <property type="component" value="Unassembled WGS sequence"/>
</dbReference>
<dbReference type="GO" id="GO:1902369">
    <property type="term" value="P:negative regulation of RNA catabolic process"/>
    <property type="evidence" value="ECO:0007669"/>
    <property type="project" value="TreeGrafter"/>
</dbReference>
<dbReference type="EMBL" id="NKCI01000052">
    <property type="protein sequence ID" value="RSL61299.1"/>
    <property type="molecule type" value="Genomic_DNA"/>
</dbReference>
<keyword evidence="3" id="KW-0539">Nucleus</keyword>
<feature type="compositionally biased region" description="Basic and acidic residues" evidence="4">
    <location>
        <begin position="252"/>
        <end position="268"/>
    </location>
</feature>